<dbReference type="AlphaFoldDB" id="A0A9W9YQ02"/>
<gene>
    <name evidence="1" type="ORF">OS493_013159</name>
</gene>
<name>A0A9W9YQ02_9CNID</name>
<comment type="caution">
    <text evidence="1">The sequence shown here is derived from an EMBL/GenBank/DDBJ whole genome shotgun (WGS) entry which is preliminary data.</text>
</comment>
<evidence type="ECO:0000313" key="2">
    <source>
        <dbReference type="Proteomes" id="UP001163046"/>
    </source>
</evidence>
<accession>A0A9W9YQ02</accession>
<dbReference type="Proteomes" id="UP001163046">
    <property type="component" value="Unassembled WGS sequence"/>
</dbReference>
<reference evidence="1" key="1">
    <citation type="submission" date="2023-01" db="EMBL/GenBank/DDBJ databases">
        <title>Genome assembly of the deep-sea coral Lophelia pertusa.</title>
        <authorList>
            <person name="Herrera S."/>
            <person name="Cordes E."/>
        </authorList>
    </citation>
    <scope>NUCLEOTIDE SEQUENCE</scope>
    <source>
        <strain evidence="1">USNM1676648</strain>
        <tissue evidence="1">Polyp</tissue>
    </source>
</reference>
<protein>
    <submittedName>
        <fullName evidence="1">Uncharacterized protein</fullName>
    </submittedName>
</protein>
<organism evidence="1 2">
    <name type="scientific">Desmophyllum pertusum</name>
    <dbReference type="NCBI Taxonomy" id="174260"/>
    <lineage>
        <taxon>Eukaryota</taxon>
        <taxon>Metazoa</taxon>
        <taxon>Cnidaria</taxon>
        <taxon>Anthozoa</taxon>
        <taxon>Hexacorallia</taxon>
        <taxon>Scleractinia</taxon>
        <taxon>Caryophylliina</taxon>
        <taxon>Caryophylliidae</taxon>
        <taxon>Desmophyllum</taxon>
    </lineage>
</organism>
<dbReference type="EMBL" id="MU827307">
    <property type="protein sequence ID" value="KAJ7362070.1"/>
    <property type="molecule type" value="Genomic_DNA"/>
</dbReference>
<keyword evidence="2" id="KW-1185">Reference proteome</keyword>
<sequence length="149" mass="17298">MNAVMWILLSVRRSQLLIKMLQTRLLKHCLLVQSSQKTLPACSAAEVLPAPWPSVSHVFQRDQDVSVGVNFWSLPWPIGKSYKTDVFSRSLFFDDSLADVFANISSSQEDKVMFCGRREFWSSLCVMARNWKRKQHNRTSPRQSLRNFF</sequence>
<proteinExistence type="predicted"/>
<evidence type="ECO:0000313" key="1">
    <source>
        <dbReference type="EMBL" id="KAJ7362070.1"/>
    </source>
</evidence>